<gene>
    <name evidence="7" type="ORF">A4R35_18805</name>
</gene>
<feature type="transmembrane region" description="Helical" evidence="6">
    <location>
        <begin position="295"/>
        <end position="313"/>
    </location>
</feature>
<comment type="caution">
    <text evidence="7">The sequence shown here is derived from an EMBL/GenBank/DDBJ whole genome shotgun (WGS) entry which is preliminary data.</text>
</comment>
<feature type="transmembrane region" description="Helical" evidence="6">
    <location>
        <begin position="174"/>
        <end position="193"/>
    </location>
</feature>
<keyword evidence="2" id="KW-1003">Cell membrane</keyword>
<reference evidence="7 8" key="1">
    <citation type="submission" date="2016-08" db="EMBL/GenBank/DDBJ databases">
        <title>Analysis of Carbohydrate Active Enzymes in Thermogemmatispora T81 Reveals Carbohydrate Degradation Ability.</title>
        <authorList>
            <person name="Tomazini A."/>
            <person name="Lal S."/>
            <person name="Stott M."/>
            <person name="Henrissat B."/>
            <person name="Polikarpov I."/>
            <person name="Sparling R."/>
            <person name="Levin D.B."/>
        </authorList>
    </citation>
    <scope>NUCLEOTIDE SEQUENCE [LARGE SCALE GENOMIC DNA]</scope>
    <source>
        <strain evidence="7 8">T81</strain>
    </source>
</reference>
<evidence type="ECO:0000256" key="1">
    <source>
        <dbReference type="ARBA" id="ARBA00004651"/>
    </source>
</evidence>
<evidence type="ECO:0000256" key="4">
    <source>
        <dbReference type="ARBA" id="ARBA00022989"/>
    </source>
</evidence>
<dbReference type="Pfam" id="PF02653">
    <property type="entry name" value="BPD_transp_2"/>
    <property type="match status" value="1"/>
</dbReference>
<feature type="transmembrane region" description="Helical" evidence="6">
    <location>
        <begin position="223"/>
        <end position="242"/>
    </location>
</feature>
<feature type="transmembrane region" description="Helical" evidence="6">
    <location>
        <begin position="52"/>
        <end position="71"/>
    </location>
</feature>
<comment type="subcellular location">
    <subcellularLocation>
        <location evidence="1">Cell membrane</location>
        <topology evidence="1">Multi-pass membrane protein</topology>
    </subcellularLocation>
</comment>
<feature type="transmembrane region" description="Helical" evidence="6">
    <location>
        <begin position="27"/>
        <end position="46"/>
    </location>
</feature>
<evidence type="ECO:0008006" key="9">
    <source>
        <dbReference type="Google" id="ProtNLM"/>
    </source>
</evidence>
<dbReference type="AlphaFoldDB" id="A0A328VU06"/>
<dbReference type="InterPro" id="IPR043428">
    <property type="entry name" value="LivM-like"/>
</dbReference>
<dbReference type="GO" id="GO:0005886">
    <property type="term" value="C:plasma membrane"/>
    <property type="evidence" value="ECO:0007669"/>
    <property type="project" value="UniProtKB-SubCell"/>
</dbReference>
<dbReference type="GO" id="GO:0015658">
    <property type="term" value="F:branched-chain amino acid transmembrane transporter activity"/>
    <property type="evidence" value="ECO:0007669"/>
    <property type="project" value="InterPro"/>
</dbReference>
<keyword evidence="4 6" id="KW-1133">Transmembrane helix</keyword>
<feature type="transmembrane region" description="Helical" evidence="6">
    <location>
        <begin position="133"/>
        <end position="154"/>
    </location>
</feature>
<dbReference type="InterPro" id="IPR001851">
    <property type="entry name" value="ABC_transp_permease"/>
</dbReference>
<feature type="transmembrane region" description="Helical" evidence="6">
    <location>
        <begin position="108"/>
        <end position="126"/>
    </location>
</feature>
<dbReference type="Proteomes" id="UP000248706">
    <property type="component" value="Unassembled WGS sequence"/>
</dbReference>
<dbReference type="EMBL" id="MCIF01000002">
    <property type="protein sequence ID" value="RAQ97595.1"/>
    <property type="molecule type" value="Genomic_DNA"/>
</dbReference>
<dbReference type="PANTHER" id="PTHR30482">
    <property type="entry name" value="HIGH-AFFINITY BRANCHED-CHAIN AMINO ACID TRANSPORT SYSTEM PERMEASE"/>
    <property type="match status" value="1"/>
</dbReference>
<feature type="transmembrane region" description="Helical" evidence="6">
    <location>
        <begin position="83"/>
        <end position="102"/>
    </location>
</feature>
<evidence type="ECO:0000256" key="2">
    <source>
        <dbReference type="ARBA" id="ARBA00022475"/>
    </source>
</evidence>
<dbReference type="OrthoDB" id="9789927at2"/>
<evidence type="ECO:0000313" key="7">
    <source>
        <dbReference type="EMBL" id="RAQ97595.1"/>
    </source>
</evidence>
<evidence type="ECO:0000256" key="6">
    <source>
        <dbReference type="SAM" id="Phobius"/>
    </source>
</evidence>
<dbReference type="CDD" id="cd06581">
    <property type="entry name" value="TM_PBP1_LivM_like"/>
    <property type="match status" value="1"/>
</dbReference>
<sequence>MKTQPASSDQLAPSVARRQPLRHLAPWLGWSVLGVLVLLAALGPLYLSAFDLVLAFTLFNYMTMAQSWNLLGGYGGQFSLGHSLFVGAGSYTIAVLLLHTGLPLLLDLVLSGLLAAALATLAALLLMRLREAYFSIGSLGLAMAALTWMLNWSFTGATSGLNLPPAATLDYSTLYYLALGLLVATTLTIVLLVRSPFGLRLMAIRDDQEAAAELGVNSFPVKLVTFAISAFFVGLAGGLIALNKLEIEPDSAFSMNWVITMIIITIIGGIATSTGPLVGAVVFFTLQQVLQNSQALSSLLTGLLLILIIRLAPEGLWPLALKLGRRLGEIFVSRFAHSKQAVTALGAQEAVGGRSRLGEG</sequence>
<dbReference type="RefSeq" id="WP_112432102.1">
    <property type="nucleotide sequence ID" value="NZ_MCIF01000002.1"/>
</dbReference>
<keyword evidence="8" id="KW-1185">Reference proteome</keyword>
<proteinExistence type="predicted"/>
<evidence type="ECO:0000313" key="8">
    <source>
        <dbReference type="Proteomes" id="UP000248706"/>
    </source>
</evidence>
<organism evidence="7 8">
    <name type="scientific">Thermogemmatispora tikiterensis</name>
    <dbReference type="NCBI Taxonomy" id="1825093"/>
    <lineage>
        <taxon>Bacteria</taxon>
        <taxon>Bacillati</taxon>
        <taxon>Chloroflexota</taxon>
        <taxon>Ktedonobacteria</taxon>
        <taxon>Thermogemmatisporales</taxon>
        <taxon>Thermogemmatisporaceae</taxon>
        <taxon>Thermogemmatispora</taxon>
    </lineage>
</organism>
<dbReference type="PANTHER" id="PTHR30482:SF10">
    <property type="entry name" value="HIGH-AFFINITY BRANCHED-CHAIN AMINO ACID TRANSPORT PROTEIN BRAE"/>
    <property type="match status" value="1"/>
</dbReference>
<evidence type="ECO:0000256" key="5">
    <source>
        <dbReference type="ARBA" id="ARBA00023136"/>
    </source>
</evidence>
<keyword evidence="3 6" id="KW-0812">Transmembrane</keyword>
<protein>
    <recommendedName>
        <fullName evidence="9">Branched-chain amino acid ABC transporter permease</fullName>
    </recommendedName>
</protein>
<feature type="transmembrane region" description="Helical" evidence="6">
    <location>
        <begin position="257"/>
        <end position="283"/>
    </location>
</feature>
<name>A0A328VU06_9CHLR</name>
<keyword evidence="5 6" id="KW-0472">Membrane</keyword>
<evidence type="ECO:0000256" key="3">
    <source>
        <dbReference type="ARBA" id="ARBA00022692"/>
    </source>
</evidence>
<accession>A0A328VU06</accession>